<comment type="caution">
    <text evidence="1">The sequence shown here is derived from an EMBL/GenBank/DDBJ whole genome shotgun (WGS) entry which is preliminary data.</text>
</comment>
<dbReference type="InParanoid" id="A0A409XFG2"/>
<gene>
    <name evidence="1" type="ORF">CVT25_012144</name>
</gene>
<name>A0A409XFG2_PSICY</name>
<sequence>MIQPHLPSTPLKRFMKDRCRGLAKNGKTLRNAWIAAGQLTLGIPFRTVVEKPLSEHIESPPVIKSIRLWRQPQGFEPSKEDYLAYKMARDDVLRSASGRVMLMQGRIVGPLPAKVVPDYHVLNGHDFGVGGP</sequence>
<protein>
    <submittedName>
        <fullName evidence="1">Uncharacterized protein</fullName>
    </submittedName>
</protein>
<dbReference type="Proteomes" id="UP000283269">
    <property type="component" value="Unassembled WGS sequence"/>
</dbReference>
<dbReference type="EMBL" id="NHYD01001862">
    <property type="protein sequence ID" value="PPQ89485.1"/>
    <property type="molecule type" value="Genomic_DNA"/>
</dbReference>
<accession>A0A409XFG2</accession>
<keyword evidence="2" id="KW-1185">Reference proteome</keyword>
<dbReference type="AlphaFoldDB" id="A0A409XFG2"/>
<organism evidence="1 2">
    <name type="scientific">Psilocybe cyanescens</name>
    <dbReference type="NCBI Taxonomy" id="93625"/>
    <lineage>
        <taxon>Eukaryota</taxon>
        <taxon>Fungi</taxon>
        <taxon>Dikarya</taxon>
        <taxon>Basidiomycota</taxon>
        <taxon>Agaricomycotina</taxon>
        <taxon>Agaricomycetes</taxon>
        <taxon>Agaricomycetidae</taxon>
        <taxon>Agaricales</taxon>
        <taxon>Agaricineae</taxon>
        <taxon>Strophariaceae</taxon>
        <taxon>Psilocybe</taxon>
    </lineage>
</organism>
<reference evidence="1 2" key="1">
    <citation type="journal article" date="2018" name="Evol. Lett.">
        <title>Horizontal gene cluster transfer increased hallucinogenic mushroom diversity.</title>
        <authorList>
            <person name="Reynolds H.T."/>
            <person name="Vijayakumar V."/>
            <person name="Gluck-Thaler E."/>
            <person name="Korotkin H.B."/>
            <person name="Matheny P.B."/>
            <person name="Slot J.C."/>
        </authorList>
    </citation>
    <scope>NUCLEOTIDE SEQUENCE [LARGE SCALE GENOMIC DNA]</scope>
    <source>
        <strain evidence="1 2">2631</strain>
    </source>
</reference>
<evidence type="ECO:0000313" key="2">
    <source>
        <dbReference type="Proteomes" id="UP000283269"/>
    </source>
</evidence>
<dbReference type="OrthoDB" id="3268696at2759"/>
<proteinExistence type="predicted"/>
<evidence type="ECO:0000313" key="1">
    <source>
        <dbReference type="EMBL" id="PPQ89485.1"/>
    </source>
</evidence>